<dbReference type="PANTHER" id="PTHR11440">
    <property type="entry name" value="LECITHIN-CHOLESTEROL ACYLTRANSFERASE-RELATED"/>
    <property type="match status" value="1"/>
</dbReference>
<sequence length="493" mass="53584">MRVVRAFEAKLMRRSNPGRRLHDAVVIVPGIMGSELRETRTGRKLWGVGKLLAYTAGAHTDQLRRLEVTGSEREGGTADVEATGLLESFESLPGLGSAHPYTAMVTEMRRSVVDPAALLPFPYDWRLSVEHNGALLAAAARRHLDAWRAHSEHRNYLDADPEAGPARLVFVAHSMGGLLIREALHLDSTLRADIRAVMTVGTPFSGSVKAVLMLNAGKGLPLPVPPAVLRPVAATMPGLYDLLPSYRAHEVDGDMRVPGIEDIVALGGRRDLAKAAVERRAGRAETTLPEHVTVVGMGQRTWTSYRLADGVALFDRCLFKRYNDGRLLPDAEGRPQRDPRTGDGTVYQYAAQLPGTARPVHFYHEHGELIRSRSVLDMASGLMHGLRHPDERGAMLGDEAEFELCAPEWSTLGEPFAIEVDGVARGADLECRVRGVNGLDELLTPALRPVPGRPGVLAASCTPGRPGMYEVEVTGGAEPKRRLVPVLDMVHDG</sequence>
<comment type="caution">
    <text evidence="1">The sequence shown here is derived from an EMBL/GenBank/DDBJ whole genome shotgun (WGS) entry which is preliminary data.</text>
</comment>
<proteinExistence type="predicted"/>
<evidence type="ECO:0000313" key="1">
    <source>
        <dbReference type="EMBL" id="OIK27444.1"/>
    </source>
</evidence>
<dbReference type="InterPro" id="IPR029058">
    <property type="entry name" value="AB_hydrolase_fold"/>
</dbReference>
<dbReference type="InterPro" id="IPR003386">
    <property type="entry name" value="LACT/PDAT_acylTrfase"/>
</dbReference>
<dbReference type="Proteomes" id="UP000034838">
    <property type="component" value="Unassembled WGS sequence"/>
</dbReference>
<evidence type="ECO:0000313" key="2">
    <source>
        <dbReference type="Proteomes" id="UP000034838"/>
    </source>
</evidence>
<protein>
    <recommendedName>
        <fullName evidence="3">Lecithin:cholesterol acyltransferase</fullName>
    </recommendedName>
</protein>
<accession>A0A1J4Q4I7</accession>
<dbReference type="EMBL" id="LBDA02000024">
    <property type="protein sequence ID" value="OIK27444.1"/>
    <property type="molecule type" value="Genomic_DNA"/>
</dbReference>
<dbReference type="GO" id="GO:0008374">
    <property type="term" value="F:O-acyltransferase activity"/>
    <property type="evidence" value="ECO:0007669"/>
    <property type="project" value="InterPro"/>
</dbReference>
<dbReference type="SUPFAM" id="SSF53474">
    <property type="entry name" value="alpha/beta-Hydrolases"/>
    <property type="match status" value="1"/>
</dbReference>
<keyword evidence="2" id="KW-1185">Reference proteome</keyword>
<dbReference type="GO" id="GO:0006629">
    <property type="term" value="P:lipid metabolic process"/>
    <property type="evidence" value="ECO:0007669"/>
    <property type="project" value="InterPro"/>
</dbReference>
<name>A0A1J4Q4I7_9ACTN</name>
<dbReference type="AlphaFoldDB" id="A0A1J4Q4I7"/>
<evidence type="ECO:0008006" key="3">
    <source>
        <dbReference type="Google" id="ProtNLM"/>
    </source>
</evidence>
<dbReference type="Pfam" id="PF02450">
    <property type="entry name" value="LCAT"/>
    <property type="match status" value="1"/>
</dbReference>
<gene>
    <name evidence="1" type="ORF">VT52_011875</name>
</gene>
<organism evidence="1 2">
    <name type="scientific">Streptomyces malaysiense</name>
    <dbReference type="NCBI Taxonomy" id="1428626"/>
    <lineage>
        <taxon>Bacteria</taxon>
        <taxon>Bacillati</taxon>
        <taxon>Actinomycetota</taxon>
        <taxon>Actinomycetes</taxon>
        <taxon>Kitasatosporales</taxon>
        <taxon>Streptomycetaceae</taxon>
        <taxon>Streptomyces</taxon>
    </lineage>
</organism>
<dbReference type="Gene3D" id="3.40.50.1820">
    <property type="entry name" value="alpha/beta hydrolase"/>
    <property type="match status" value="1"/>
</dbReference>
<reference evidence="1" key="1">
    <citation type="submission" date="2016-10" db="EMBL/GenBank/DDBJ databases">
        <title>Genome sequence of Streptomyces malaysiense MUSC 136.</title>
        <authorList>
            <person name="Lee L.-H."/>
            <person name="Ser H.-L."/>
        </authorList>
    </citation>
    <scope>NUCLEOTIDE SEQUENCE [LARGE SCALE GENOMIC DNA]</scope>
    <source>
        <strain evidence="1">MUSC 136</strain>
    </source>
</reference>
<dbReference type="OrthoDB" id="8871309at2"/>